<dbReference type="AlphaFoldDB" id="E4ZYZ2"/>
<reference evidence="2" key="1">
    <citation type="journal article" date="2011" name="Nat. Commun.">
        <title>Effector diversification within compartments of the Leptosphaeria maculans genome affected by Repeat-Induced Point mutations.</title>
        <authorList>
            <person name="Rouxel T."/>
            <person name="Grandaubert J."/>
            <person name="Hane J.K."/>
            <person name="Hoede C."/>
            <person name="van de Wouw A.P."/>
            <person name="Couloux A."/>
            <person name="Dominguez V."/>
            <person name="Anthouard V."/>
            <person name="Bally P."/>
            <person name="Bourras S."/>
            <person name="Cozijnsen A.J."/>
            <person name="Ciuffetti L.M."/>
            <person name="Degrave A."/>
            <person name="Dilmaghani A."/>
            <person name="Duret L."/>
            <person name="Fudal I."/>
            <person name="Goodwin S.B."/>
            <person name="Gout L."/>
            <person name="Glaser N."/>
            <person name="Linglin J."/>
            <person name="Kema G.H.J."/>
            <person name="Lapalu N."/>
            <person name="Lawrence C.B."/>
            <person name="May K."/>
            <person name="Meyer M."/>
            <person name="Ollivier B."/>
            <person name="Poulain J."/>
            <person name="Schoch C.L."/>
            <person name="Simon A."/>
            <person name="Spatafora J.W."/>
            <person name="Stachowiak A."/>
            <person name="Turgeon B.G."/>
            <person name="Tyler B.M."/>
            <person name="Vincent D."/>
            <person name="Weissenbach J."/>
            <person name="Amselem J."/>
            <person name="Quesneville H."/>
            <person name="Oliver R.P."/>
            <person name="Wincker P."/>
            <person name="Balesdent M.-H."/>
            <person name="Howlett B.J."/>
        </authorList>
    </citation>
    <scope>NUCLEOTIDE SEQUENCE [LARGE SCALE GENOMIC DNA]</scope>
    <source>
        <strain evidence="2">JN3 / isolate v23.1.3 / race Av1-4-5-6-7-8</strain>
    </source>
</reference>
<accession>E4ZYZ2</accession>
<proteinExistence type="predicted"/>
<evidence type="ECO:0000313" key="1">
    <source>
        <dbReference type="EMBL" id="CBX96427.1"/>
    </source>
</evidence>
<dbReference type="HOGENOM" id="CLU_3368646_0_0_1"/>
<organism evidence="2">
    <name type="scientific">Leptosphaeria maculans (strain JN3 / isolate v23.1.3 / race Av1-4-5-6-7-8)</name>
    <name type="common">Blackleg fungus</name>
    <name type="synonym">Phoma lingam</name>
    <dbReference type="NCBI Taxonomy" id="985895"/>
    <lineage>
        <taxon>Eukaryota</taxon>
        <taxon>Fungi</taxon>
        <taxon>Dikarya</taxon>
        <taxon>Ascomycota</taxon>
        <taxon>Pezizomycotina</taxon>
        <taxon>Dothideomycetes</taxon>
        <taxon>Pleosporomycetidae</taxon>
        <taxon>Pleosporales</taxon>
        <taxon>Pleosporineae</taxon>
        <taxon>Leptosphaeriaceae</taxon>
        <taxon>Plenodomus</taxon>
        <taxon>Plenodomus lingam/Leptosphaeria maculans species complex</taxon>
    </lineage>
</organism>
<dbReference type="InParanoid" id="E4ZYZ2"/>
<dbReference type="VEuPathDB" id="FungiDB:LEMA_P106920.1"/>
<evidence type="ECO:0000313" key="2">
    <source>
        <dbReference type="Proteomes" id="UP000002668"/>
    </source>
</evidence>
<sequence length="35" mass="3730">MPDQANRSRPFPNSCVGIHMHARGSVGYRGALGSC</sequence>
<dbReference type="EMBL" id="FP929129">
    <property type="protein sequence ID" value="CBX96427.1"/>
    <property type="molecule type" value="Genomic_DNA"/>
</dbReference>
<protein>
    <submittedName>
        <fullName evidence="1">Predicted protein</fullName>
    </submittedName>
</protein>
<name>E4ZYZ2_LEPMJ</name>
<dbReference type="Proteomes" id="UP000002668">
    <property type="component" value="Genome"/>
</dbReference>
<keyword evidence="2" id="KW-1185">Reference proteome</keyword>
<gene>
    <name evidence="1" type="ORF">LEMA_P106920.1</name>
</gene>